<keyword evidence="2 8" id="KW-0808">Transferase</keyword>
<dbReference type="InterPro" id="IPR050644">
    <property type="entry name" value="PG_Glycine_Bridge_Synth"/>
</dbReference>
<dbReference type="Proteomes" id="UP000505377">
    <property type="component" value="Chromosome"/>
</dbReference>
<dbReference type="KEGG" id="pbro:HOP40_15165"/>
<dbReference type="GO" id="GO:0016755">
    <property type="term" value="F:aminoacyltransferase activity"/>
    <property type="evidence" value="ECO:0007669"/>
    <property type="project" value="InterPro"/>
</dbReference>
<dbReference type="SUPFAM" id="SSF55729">
    <property type="entry name" value="Acyl-CoA N-acyltransferases (Nat)"/>
    <property type="match status" value="2"/>
</dbReference>
<dbReference type="EMBL" id="CP053564">
    <property type="protein sequence ID" value="QJY46993.1"/>
    <property type="molecule type" value="Genomic_DNA"/>
</dbReference>
<feature type="domain" description="BioF2-like acetyltransferase" evidence="7">
    <location>
        <begin position="176"/>
        <end position="293"/>
    </location>
</feature>
<keyword evidence="5" id="KW-0012">Acyltransferase</keyword>
<evidence type="ECO:0000256" key="4">
    <source>
        <dbReference type="ARBA" id="ARBA00022984"/>
    </source>
</evidence>
<dbReference type="GO" id="GO:0071555">
    <property type="term" value="P:cell wall organization"/>
    <property type="evidence" value="ECO:0007669"/>
    <property type="project" value="UniProtKB-KW"/>
</dbReference>
<accession>A0A6M6JIJ4</accession>
<gene>
    <name evidence="8" type="ORF">HOP40_15165</name>
</gene>
<protein>
    <submittedName>
        <fullName evidence="8">GNAT family N-acetyltransferase</fullName>
    </submittedName>
</protein>
<keyword evidence="3" id="KW-0133">Cell shape</keyword>
<keyword evidence="6" id="KW-0961">Cell wall biogenesis/degradation</keyword>
<evidence type="ECO:0000256" key="1">
    <source>
        <dbReference type="ARBA" id="ARBA00009943"/>
    </source>
</evidence>
<dbReference type="PROSITE" id="PS51191">
    <property type="entry name" value="FEMABX"/>
    <property type="match status" value="1"/>
</dbReference>
<dbReference type="RefSeq" id="WP_172159054.1">
    <property type="nucleotide sequence ID" value="NZ_CP053564.1"/>
</dbReference>
<dbReference type="PANTHER" id="PTHR36174">
    <property type="entry name" value="LIPID II:GLYCINE GLYCYLTRANSFERASE"/>
    <property type="match status" value="1"/>
</dbReference>
<organism evidence="8 9">
    <name type="scientific">Pseudonocardia broussonetiae</name>
    <dbReference type="NCBI Taxonomy" id="2736640"/>
    <lineage>
        <taxon>Bacteria</taxon>
        <taxon>Bacillati</taxon>
        <taxon>Actinomycetota</taxon>
        <taxon>Actinomycetes</taxon>
        <taxon>Pseudonocardiales</taxon>
        <taxon>Pseudonocardiaceae</taxon>
        <taxon>Pseudonocardia</taxon>
    </lineage>
</organism>
<evidence type="ECO:0000256" key="6">
    <source>
        <dbReference type="ARBA" id="ARBA00023316"/>
    </source>
</evidence>
<evidence type="ECO:0000313" key="9">
    <source>
        <dbReference type="Proteomes" id="UP000505377"/>
    </source>
</evidence>
<dbReference type="Pfam" id="PF13480">
    <property type="entry name" value="Acetyltransf_6"/>
    <property type="match status" value="1"/>
</dbReference>
<dbReference type="GO" id="GO:0009252">
    <property type="term" value="P:peptidoglycan biosynthetic process"/>
    <property type="evidence" value="ECO:0007669"/>
    <property type="project" value="UniProtKB-KW"/>
</dbReference>
<evidence type="ECO:0000259" key="7">
    <source>
        <dbReference type="Pfam" id="PF13480"/>
    </source>
</evidence>
<dbReference type="Gene3D" id="3.40.630.30">
    <property type="match status" value="2"/>
</dbReference>
<keyword evidence="4" id="KW-0573">Peptidoglycan synthesis</keyword>
<evidence type="ECO:0000256" key="5">
    <source>
        <dbReference type="ARBA" id="ARBA00023315"/>
    </source>
</evidence>
<dbReference type="GO" id="GO:0008360">
    <property type="term" value="P:regulation of cell shape"/>
    <property type="evidence" value="ECO:0007669"/>
    <property type="project" value="UniProtKB-KW"/>
</dbReference>
<dbReference type="InterPro" id="IPR003447">
    <property type="entry name" value="FEMABX"/>
</dbReference>
<dbReference type="InterPro" id="IPR016181">
    <property type="entry name" value="Acyl_CoA_acyltransferase"/>
</dbReference>
<reference evidence="8 9" key="1">
    <citation type="submission" date="2020-05" db="EMBL/GenBank/DDBJ databases">
        <authorList>
            <person name="Mo P."/>
        </authorList>
    </citation>
    <scope>NUCLEOTIDE SEQUENCE [LARGE SCALE GENOMIC DNA]</scope>
    <source>
        <strain evidence="8 9">Gen01</strain>
    </source>
</reference>
<dbReference type="PANTHER" id="PTHR36174:SF1">
    <property type="entry name" value="LIPID II:GLYCINE GLYCYLTRANSFERASE"/>
    <property type="match status" value="1"/>
</dbReference>
<comment type="similarity">
    <text evidence="1">Belongs to the FemABX family.</text>
</comment>
<evidence type="ECO:0000256" key="2">
    <source>
        <dbReference type="ARBA" id="ARBA00022679"/>
    </source>
</evidence>
<keyword evidence="9" id="KW-1185">Reference proteome</keyword>
<name>A0A6M6JIJ4_9PSEU</name>
<evidence type="ECO:0000313" key="8">
    <source>
        <dbReference type="EMBL" id="QJY46993.1"/>
    </source>
</evidence>
<evidence type="ECO:0000256" key="3">
    <source>
        <dbReference type="ARBA" id="ARBA00022960"/>
    </source>
</evidence>
<sequence>MRESTSTVVVERVADPGPDTCAEWDRLVARTPGTDVTQLSVWARVRAGQRFVPLHLLARRDGVLVGGALVLVRRVRGFGSLGYVPYGPVAGFADGRAEVVAALADALSSLRLRMLFVQPPEGAEDVSGALVDRGFRPSAAEIAPTGSMRIDLGPDEAALRAALSRRLRYWTGRWADRGVTVRRGDERDVPLLVELMGTAAAARGYPRPPRLDYVTTLYAELARTGNVALFVGEVHGVPVSADLVTVCGDTVRGKLCGFDRDGDGRRLSVPAAARWEIIRWARRSGHRFIDFGGLSEATLCGATAGVRDDESWPSADRAKMAFGGTAFRYPAPVELIRPVPLRWAYDAAGRSAAGRALVARARIVLRSSAPTRPAAEAGP</sequence>
<dbReference type="AlphaFoldDB" id="A0A6M6JIJ4"/>
<proteinExistence type="inferred from homology"/>
<dbReference type="InterPro" id="IPR038740">
    <property type="entry name" value="BioF2-like_GNAT_dom"/>
</dbReference>